<keyword evidence="2" id="KW-1185">Reference proteome</keyword>
<dbReference type="eggNOG" id="ENOG5031WYM">
    <property type="taxonomic scope" value="Bacteria"/>
</dbReference>
<dbReference type="HOGENOM" id="CLU_089994_0_0_0"/>
<gene>
    <name evidence="1" type="ordered locus">ACP_2487</name>
</gene>
<organism evidence="1 2">
    <name type="scientific">Acidobacterium capsulatum (strain ATCC 51196 / DSM 11244 / BCRC 80197 / JCM 7670 / NBRC 15755 / NCIMB 13165 / 161)</name>
    <dbReference type="NCBI Taxonomy" id="240015"/>
    <lineage>
        <taxon>Bacteria</taxon>
        <taxon>Pseudomonadati</taxon>
        <taxon>Acidobacteriota</taxon>
        <taxon>Terriglobia</taxon>
        <taxon>Terriglobales</taxon>
        <taxon>Acidobacteriaceae</taxon>
        <taxon>Acidobacterium</taxon>
    </lineage>
</organism>
<dbReference type="STRING" id="240015.ACP_2487"/>
<protein>
    <submittedName>
        <fullName evidence="1">Uncharacterized protein</fullName>
    </submittedName>
</protein>
<accession>C1F1U2</accession>
<reference evidence="1 2" key="1">
    <citation type="journal article" date="2009" name="Appl. Environ. Microbiol.">
        <title>Three genomes from the phylum Acidobacteria provide insight into the lifestyles of these microorganisms in soils.</title>
        <authorList>
            <person name="Ward N.L."/>
            <person name="Challacombe J.F."/>
            <person name="Janssen P.H."/>
            <person name="Henrissat B."/>
            <person name="Coutinho P.M."/>
            <person name="Wu M."/>
            <person name="Xie G."/>
            <person name="Haft D.H."/>
            <person name="Sait M."/>
            <person name="Badger J."/>
            <person name="Barabote R.D."/>
            <person name="Bradley B."/>
            <person name="Brettin T.S."/>
            <person name="Brinkac L.M."/>
            <person name="Bruce D."/>
            <person name="Creasy T."/>
            <person name="Daugherty S.C."/>
            <person name="Davidsen T.M."/>
            <person name="DeBoy R.T."/>
            <person name="Detter J.C."/>
            <person name="Dodson R.J."/>
            <person name="Durkin A.S."/>
            <person name="Ganapathy A."/>
            <person name="Gwinn-Giglio M."/>
            <person name="Han C.S."/>
            <person name="Khouri H."/>
            <person name="Kiss H."/>
            <person name="Kothari S.P."/>
            <person name="Madupu R."/>
            <person name="Nelson K.E."/>
            <person name="Nelson W.C."/>
            <person name="Paulsen I."/>
            <person name="Penn K."/>
            <person name="Ren Q."/>
            <person name="Rosovitz M.J."/>
            <person name="Selengut J.D."/>
            <person name="Shrivastava S."/>
            <person name="Sullivan S.A."/>
            <person name="Tapia R."/>
            <person name="Thompson L.S."/>
            <person name="Watkins K.L."/>
            <person name="Yang Q."/>
            <person name="Yu C."/>
            <person name="Zafar N."/>
            <person name="Zhou L."/>
            <person name="Kuske C.R."/>
        </authorList>
    </citation>
    <scope>NUCLEOTIDE SEQUENCE [LARGE SCALE GENOMIC DNA]</scope>
    <source>
        <strain evidence="2">ATCC 51196 / DSM 11244 / BCRC 80197 / JCM 7670 / NBRC 15755 / NCIMB 13165 / 161</strain>
    </source>
</reference>
<dbReference type="Proteomes" id="UP000002207">
    <property type="component" value="Chromosome"/>
</dbReference>
<dbReference type="KEGG" id="aca:ACP_2487"/>
<proteinExistence type="predicted"/>
<evidence type="ECO:0000313" key="2">
    <source>
        <dbReference type="Proteomes" id="UP000002207"/>
    </source>
</evidence>
<dbReference type="EMBL" id="CP001472">
    <property type="protein sequence ID" value="ACO31380.1"/>
    <property type="molecule type" value="Genomic_DNA"/>
</dbReference>
<name>C1F1U2_ACIC5</name>
<dbReference type="OrthoDB" id="5948508at2"/>
<dbReference type="RefSeq" id="WP_015897563.1">
    <property type="nucleotide sequence ID" value="NC_012483.1"/>
</dbReference>
<dbReference type="AlphaFoldDB" id="C1F1U2"/>
<dbReference type="InParanoid" id="C1F1U2"/>
<sequence length="297" mass="33747">MRVVESSHLYKPQSRHFAGISHRRPSFRFPSRTIAKAVFCLLGIFLLLAPLAAHAQTDEIQVYDATIAPPGTFNLMLHSNFTPEGRTTPAYPGAIIANHSVNGGLEWAYGVTPWLEQGLYLPIYTAYSKGRGGSIDGLKVRELFVRPHAQQHKLFWGSNFEFSFNYHYWESRTFSAEVRPIIGANLGKWELMYNPVVDTDYRGGLGGLQFNPESRIVYSLNHKWDVAAEEYDGFGAFNDFSPLHDQFHEVWGDFDHFGQTWDIEAGAGYGLTAGSDKWTLKFMISRDLNKKPWRPHL</sequence>
<evidence type="ECO:0000313" key="1">
    <source>
        <dbReference type="EMBL" id="ACO31380.1"/>
    </source>
</evidence>